<dbReference type="AlphaFoldDB" id="A0AA40MJF5"/>
<organism evidence="2 3">
    <name type="scientific">Staphylococcus aureus</name>
    <dbReference type="NCBI Taxonomy" id="1280"/>
    <lineage>
        <taxon>Bacteria</taxon>
        <taxon>Bacillati</taxon>
        <taxon>Bacillota</taxon>
        <taxon>Bacilli</taxon>
        <taxon>Bacillales</taxon>
        <taxon>Staphylococcaceae</taxon>
        <taxon>Staphylococcus</taxon>
    </lineage>
</organism>
<proteinExistence type="predicted"/>
<sequence>MRGVGLCRASADQRRSSRYRPHAYSFGDQQDSSDPPHDPYAVAGLPDACRAMRAARGPSRFGARQPQRPPARRGKPREGHGADRGHGKPDRLGAAELRRAIEGRRELGRVAPDRGRFRLVGAG</sequence>
<evidence type="ECO:0000313" key="3">
    <source>
        <dbReference type="Proteomes" id="UP000032274"/>
    </source>
</evidence>
<evidence type="ECO:0000256" key="1">
    <source>
        <dbReference type="SAM" id="MobiDB-lite"/>
    </source>
</evidence>
<protein>
    <submittedName>
        <fullName evidence="2">Uncharacterized protein</fullName>
    </submittedName>
</protein>
<dbReference type="Proteomes" id="UP000032274">
    <property type="component" value="Unassembled WGS sequence"/>
</dbReference>
<gene>
    <name evidence="2" type="ORF">QU38_01135</name>
</gene>
<evidence type="ECO:0000313" key="2">
    <source>
        <dbReference type="EMBL" id="KIU01533.1"/>
    </source>
</evidence>
<name>A0AA40MJF5_STAAU</name>
<comment type="caution">
    <text evidence="2">The sequence shown here is derived from an EMBL/GenBank/DDBJ whole genome shotgun (WGS) entry which is preliminary data.</text>
</comment>
<reference evidence="2 3" key="1">
    <citation type="submission" date="2015-01" db="EMBL/GenBank/DDBJ databases">
        <title>Characterization of Swiss Staphylococcus aureus strains involved in food poisoning.</title>
        <authorList>
            <person name="Crovadore J."/>
            <person name="Chablais R."/>
            <person name="Tonacini J."/>
            <person name="Schnyder B."/>
            <person name="Lefort F."/>
        </authorList>
    </citation>
    <scope>NUCLEOTIDE SEQUENCE [LARGE SCALE GENOMIC DNA]</scope>
    <source>
        <strain evidence="2 3">SA-120</strain>
    </source>
</reference>
<feature type="compositionally biased region" description="Basic and acidic residues" evidence="1">
    <location>
        <begin position="76"/>
        <end position="95"/>
    </location>
</feature>
<feature type="region of interest" description="Disordered" evidence="1">
    <location>
        <begin position="1"/>
        <end position="95"/>
    </location>
</feature>
<feature type="non-terminal residue" evidence="2">
    <location>
        <position position="123"/>
    </location>
</feature>
<accession>A0AA40MJF5</accession>
<dbReference type="EMBL" id="JXIG01000249">
    <property type="protein sequence ID" value="KIU01533.1"/>
    <property type="molecule type" value="Genomic_DNA"/>
</dbReference>